<feature type="region of interest" description="Disordered" evidence="1">
    <location>
        <begin position="659"/>
        <end position="688"/>
    </location>
</feature>
<proteinExistence type="predicted"/>
<accession>A0A9W7CEX4</accession>
<gene>
    <name evidence="2" type="ORF">TrLO_g3404</name>
</gene>
<feature type="region of interest" description="Disordered" evidence="1">
    <location>
        <begin position="213"/>
        <end position="250"/>
    </location>
</feature>
<feature type="region of interest" description="Disordered" evidence="1">
    <location>
        <begin position="1"/>
        <end position="63"/>
    </location>
</feature>
<feature type="compositionally biased region" description="Polar residues" evidence="1">
    <location>
        <begin position="28"/>
        <end position="43"/>
    </location>
</feature>
<reference evidence="3" key="1">
    <citation type="journal article" date="2023" name="Commun. Biol.">
        <title>Genome analysis of Parmales, the sister group of diatoms, reveals the evolutionary specialization of diatoms from phago-mixotrophs to photoautotrophs.</title>
        <authorList>
            <person name="Ban H."/>
            <person name="Sato S."/>
            <person name="Yoshikawa S."/>
            <person name="Yamada K."/>
            <person name="Nakamura Y."/>
            <person name="Ichinomiya M."/>
            <person name="Sato N."/>
            <person name="Blanc-Mathieu R."/>
            <person name="Endo H."/>
            <person name="Kuwata A."/>
            <person name="Ogata H."/>
        </authorList>
    </citation>
    <scope>NUCLEOTIDE SEQUENCE [LARGE SCALE GENOMIC DNA]</scope>
    <source>
        <strain evidence="3">NIES 3700</strain>
    </source>
</reference>
<keyword evidence="3" id="KW-1185">Reference proteome</keyword>
<comment type="caution">
    <text evidence="2">The sequence shown here is derived from an EMBL/GenBank/DDBJ whole genome shotgun (WGS) entry which is preliminary data.</text>
</comment>
<dbReference type="OrthoDB" id="406368at2759"/>
<name>A0A9W7CEX4_9STRA</name>
<evidence type="ECO:0000313" key="2">
    <source>
        <dbReference type="EMBL" id="GMI07047.1"/>
    </source>
</evidence>
<dbReference type="AlphaFoldDB" id="A0A9W7CEX4"/>
<dbReference type="EMBL" id="BRXW01000108">
    <property type="protein sequence ID" value="GMI07047.1"/>
    <property type="molecule type" value="Genomic_DNA"/>
</dbReference>
<protein>
    <submittedName>
        <fullName evidence="2">Uncharacterized protein</fullName>
    </submittedName>
</protein>
<dbReference type="Proteomes" id="UP001165122">
    <property type="component" value="Unassembled WGS sequence"/>
</dbReference>
<feature type="region of interest" description="Disordered" evidence="1">
    <location>
        <begin position="378"/>
        <end position="405"/>
    </location>
</feature>
<sequence length="688" mass="74636">MTITSRADRKSDMALTTTDPVTGPGSYNLVQERSNRQNFTGFGNSEPRGSIANVDPRASRLPGPGQYGTTVAVPEVHSADGANFKSTSRRLAPSVTGSSAFMESTIAQNPGPGTYSQQSSMKMAYDNGVRSEAIKYGLKRAASSTKIMNQMPRQYNPPAIPQKMQTFGYVTEERNGFNEVRPVPPPSQIIMGTKGDTVGPGAYEQFEGKGIRPELPSSFANSKTQRKIFEPSVSSDRENPGPGVYEGKGFSWDRGGTGAFRSNTKMAHQVLNTAEKEAQQNFAAREGLVSGPGMGNHPVANFGRHGDITEYNQEKYNLVQSFGTTAVRDTCPRVDKGFSFASRANSYSDRLVGPGSYNTNLMSDFTKKQQKTLRATPVGFNGTAERPCLRNSDSRTSLSAPGPSPAQYNPDYFTLAHSAEKAAMSSRKIGVFGTTGPRFRPKNDVEVEAERTELNVGPGSYDHEPEPARVVVQHHKQFKSNFKPQERYVEGEEINKGGKGFVLLGSQAAKKGDAVMSYRDLPNEGGGVGGAGVNKYSDFNMKDDDTVERHKKAVRPSFGSSAKRCGVDGVNIDGSKFKDTPGPQYDSKINNISRKSRYRQPNTFQKAGRKFETGNSGPAALGPGSYNMPSSINSHSFNITLKAKNKQYVKRSSLAQIEREHKRASGGLPDDASMMSISVSGRGDNCEL</sequence>
<organism evidence="2 3">
    <name type="scientific">Triparma laevis f. longispina</name>
    <dbReference type="NCBI Taxonomy" id="1714387"/>
    <lineage>
        <taxon>Eukaryota</taxon>
        <taxon>Sar</taxon>
        <taxon>Stramenopiles</taxon>
        <taxon>Ochrophyta</taxon>
        <taxon>Bolidophyceae</taxon>
        <taxon>Parmales</taxon>
        <taxon>Triparmaceae</taxon>
        <taxon>Triparma</taxon>
    </lineage>
</organism>
<evidence type="ECO:0000256" key="1">
    <source>
        <dbReference type="SAM" id="MobiDB-lite"/>
    </source>
</evidence>
<feature type="compositionally biased region" description="Basic and acidic residues" evidence="1">
    <location>
        <begin position="1"/>
        <end position="12"/>
    </location>
</feature>
<evidence type="ECO:0000313" key="3">
    <source>
        <dbReference type="Proteomes" id="UP001165122"/>
    </source>
</evidence>